<sequence>MRLTIKAYKPITYVFYYLA</sequence>
<protein>
    <submittedName>
        <fullName evidence="1">Uncharacterized protein</fullName>
    </submittedName>
</protein>
<reference evidence="1" key="1">
    <citation type="submission" date="2014-11" db="EMBL/GenBank/DDBJ databases">
        <authorList>
            <person name="Amaro Gonzalez C."/>
        </authorList>
    </citation>
    <scope>NUCLEOTIDE SEQUENCE</scope>
</reference>
<dbReference type="EMBL" id="GBXM01080599">
    <property type="protein sequence ID" value="JAH27978.1"/>
    <property type="molecule type" value="Transcribed_RNA"/>
</dbReference>
<name>A0A0E9RI11_ANGAN</name>
<organism evidence="1">
    <name type="scientific">Anguilla anguilla</name>
    <name type="common">European freshwater eel</name>
    <name type="synonym">Muraena anguilla</name>
    <dbReference type="NCBI Taxonomy" id="7936"/>
    <lineage>
        <taxon>Eukaryota</taxon>
        <taxon>Metazoa</taxon>
        <taxon>Chordata</taxon>
        <taxon>Craniata</taxon>
        <taxon>Vertebrata</taxon>
        <taxon>Euteleostomi</taxon>
        <taxon>Actinopterygii</taxon>
        <taxon>Neopterygii</taxon>
        <taxon>Teleostei</taxon>
        <taxon>Anguilliformes</taxon>
        <taxon>Anguillidae</taxon>
        <taxon>Anguilla</taxon>
    </lineage>
</organism>
<reference evidence="1" key="2">
    <citation type="journal article" date="2015" name="Fish Shellfish Immunol.">
        <title>Early steps in the European eel (Anguilla anguilla)-Vibrio vulnificus interaction in the gills: Role of the RtxA13 toxin.</title>
        <authorList>
            <person name="Callol A."/>
            <person name="Pajuelo D."/>
            <person name="Ebbesson L."/>
            <person name="Teles M."/>
            <person name="MacKenzie S."/>
            <person name="Amaro C."/>
        </authorList>
    </citation>
    <scope>NUCLEOTIDE SEQUENCE</scope>
</reference>
<proteinExistence type="predicted"/>
<evidence type="ECO:0000313" key="1">
    <source>
        <dbReference type="EMBL" id="JAH27978.1"/>
    </source>
</evidence>
<accession>A0A0E9RI11</accession>
<dbReference type="AlphaFoldDB" id="A0A0E9RI11"/>